<name>U7V844_9MICC</name>
<dbReference type="EMBL" id="AXZG01000017">
    <property type="protein sequence ID" value="ERT66968.1"/>
    <property type="molecule type" value="Genomic_DNA"/>
</dbReference>
<accession>U7V844</accession>
<proteinExistence type="predicted"/>
<dbReference type="Proteomes" id="UP000017174">
    <property type="component" value="Unassembled WGS sequence"/>
</dbReference>
<gene>
    <name evidence="1" type="ORF">HMPREF0742_00695</name>
</gene>
<dbReference type="AlphaFoldDB" id="U7V844"/>
<sequence>MCACLHFGFLAGKPILHGSTLDVFPLMRGRKSKRRGLSL</sequence>
<protein>
    <submittedName>
        <fullName evidence="1">Uncharacterized protein</fullName>
    </submittedName>
</protein>
<reference evidence="1 2" key="1">
    <citation type="submission" date="2013-08" db="EMBL/GenBank/DDBJ databases">
        <authorList>
            <person name="Weinstock G."/>
            <person name="Sodergren E."/>
            <person name="Wylie T."/>
            <person name="Fulton L."/>
            <person name="Fulton R."/>
            <person name="Fronick C."/>
            <person name="O'Laughlin M."/>
            <person name="Godfrey J."/>
            <person name="Miner T."/>
            <person name="Herter B."/>
            <person name="Appelbaum E."/>
            <person name="Cordes M."/>
            <person name="Lek S."/>
            <person name="Wollam A."/>
            <person name="Pepin K.H."/>
            <person name="Palsikar V.B."/>
            <person name="Mitreva M."/>
            <person name="Wilson R.K."/>
        </authorList>
    </citation>
    <scope>NUCLEOTIDE SEQUENCE [LARGE SCALE GENOMIC DNA]</scope>
    <source>
        <strain evidence="1 2">F0184</strain>
    </source>
</reference>
<organism evidence="1 2">
    <name type="scientific">Rothia aeria F0184</name>
    <dbReference type="NCBI Taxonomy" id="888019"/>
    <lineage>
        <taxon>Bacteria</taxon>
        <taxon>Bacillati</taxon>
        <taxon>Actinomycetota</taxon>
        <taxon>Actinomycetes</taxon>
        <taxon>Micrococcales</taxon>
        <taxon>Micrococcaceae</taxon>
        <taxon>Rothia</taxon>
    </lineage>
</organism>
<comment type="caution">
    <text evidence="1">The sequence shown here is derived from an EMBL/GenBank/DDBJ whole genome shotgun (WGS) entry which is preliminary data.</text>
</comment>
<evidence type="ECO:0000313" key="2">
    <source>
        <dbReference type="Proteomes" id="UP000017174"/>
    </source>
</evidence>
<dbReference type="HOGENOM" id="CLU_3316362_0_0_11"/>
<evidence type="ECO:0000313" key="1">
    <source>
        <dbReference type="EMBL" id="ERT66968.1"/>
    </source>
</evidence>